<sequence>MDVVPSKEMNDEFNEILEVLEVSDDDLVGGNDVVEGGGVGEGIVVDCDERVEREDGVVEDKGMEDGDEDMGDDFYGFSDEDRDWNEHNYQFDDNEGDATDDEVSKAPNAPKRLKANYFDSSNFGKEPYLGLQGEMILEEKMIFSNVDAFRAALRDYTVRTDFKLVRDKNEKARITAHCSAKGCPWRIHASPLPDGITYKIKKLTGEHNCTRIVQNCDATAP</sequence>
<proteinExistence type="predicted"/>
<organism evidence="1 2">
    <name type="scientific">Vaccinium darrowii</name>
    <dbReference type="NCBI Taxonomy" id="229202"/>
    <lineage>
        <taxon>Eukaryota</taxon>
        <taxon>Viridiplantae</taxon>
        <taxon>Streptophyta</taxon>
        <taxon>Embryophyta</taxon>
        <taxon>Tracheophyta</taxon>
        <taxon>Spermatophyta</taxon>
        <taxon>Magnoliopsida</taxon>
        <taxon>eudicotyledons</taxon>
        <taxon>Gunneridae</taxon>
        <taxon>Pentapetalae</taxon>
        <taxon>asterids</taxon>
        <taxon>Ericales</taxon>
        <taxon>Ericaceae</taxon>
        <taxon>Vaccinioideae</taxon>
        <taxon>Vaccinieae</taxon>
        <taxon>Vaccinium</taxon>
    </lineage>
</organism>
<evidence type="ECO:0000313" key="2">
    <source>
        <dbReference type="Proteomes" id="UP000828048"/>
    </source>
</evidence>
<evidence type="ECO:0000313" key="1">
    <source>
        <dbReference type="EMBL" id="KAH7841281.1"/>
    </source>
</evidence>
<comment type="caution">
    <text evidence="1">The sequence shown here is derived from an EMBL/GenBank/DDBJ whole genome shotgun (WGS) entry which is preliminary data.</text>
</comment>
<keyword evidence="2" id="KW-1185">Reference proteome</keyword>
<protein>
    <submittedName>
        <fullName evidence="1">Uncharacterized protein</fullName>
    </submittedName>
</protein>
<reference evidence="1 2" key="1">
    <citation type="journal article" date="2021" name="Hortic Res">
        <title>High-quality reference genome and annotation aids understanding of berry development for evergreen blueberry (Vaccinium darrowii).</title>
        <authorList>
            <person name="Yu J."/>
            <person name="Hulse-Kemp A.M."/>
            <person name="Babiker E."/>
            <person name="Staton M."/>
        </authorList>
    </citation>
    <scope>NUCLEOTIDE SEQUENCE [LARGE SCALE GENOMIC DNA]</scope>
    <source>
        <strain evidence="2">cv. NJ 8807/NJ 8810</strain>
        <tissue evidence="1">Young leaf</tissue>
    </source>
</reference>
<dbReference type="Proteomes" id="UP000828048">
    <property type="component" value="Chromosome 10"/>
</dbReference>
<dbReference type="EMBL" id="CM037160">
    <property type="protein sequence ID" value="KAH7841281.1"/>
    <property type="molecule type" value="Genomic_DNA"/>
</dbReference>
<accession>A0ACB7XKI3</accession>
<name>A0ACB7XKI3_9ERIC</name>
<gene>
    <name evidence="1" type="ORF">Vadar_027889</name>
</gene>